<comment type="caution">
    <text evidence="2">The sequence shown here is derived from an EMBL/GenBank/DDBJ whole genome shotgun (WGS) entry which is preliminary data.</text>
</comment>
<feature type="compositionally biased region" description="Low complexity" evidence="1">
    <location>
        <begin position="81"/>
        <end position="105"/>
    </location>
</feature>
<protein>
    <submittedName>
        <fullName evidence="2">Uncharacterized protein</fullName>
    </submittedName>
</protein>
<dbReference type="EMBL" id="JBHSZH010000005">
    <property type="protein sequence ID" value="MFC7081372.1"/>
    <property type="molecule type" value="Genomic_DNA"/>
</dbReference>
<evidence type="ECO:0000313" key="3">
    <source>
        <dbReference type="Proteomes" id="UP001596407"/>
    </source>
</evidence>
<sequence length="271" mass="29316">MAQMKELDTSDHSNLDGVTVTLFENGHAKVEMSGTRPADPSEATGYSVRLGELGQNPGARALDRANARVESLPADEVLAQDGVSTETTTGKTGSGSDTASSSDIGTMDHGGNDGEDNYEGGLWVRSEDSADFTLAITEGWIDWTTSGGEADYVDWLWHATACAPGLADWNIDDAGHSYTDWSGDDVEVKFYGDYYDYASGDDSKRTDSYHRLYAYGNPDGSMDWDTTHWYTGEDASGYRFDAGYFSGYDQHAAGHCCPRTSLQPLEPASGR</sequence>
<feature type="region of interest" description="Disordered" evidence="1">
    <location>
        <begin position="71"/>
        <end position="120"/>
    </location>
</feature>
<proteinExistence type="predicted"/>
<dbReference type="RefSeq" id="WP_382210031.1">
    <property type="nucleotide sequence ID" value="NZ_JBHSZH010000005.1"/>
</dbReference>
<accession>A0ABD5WLF1</accession>
<name>A0ABD5WLF1_9EURY</name>
<reference evidence="2 3" key="1">
    <citation type="journal article" date="2019" name="Int. J. Syst. Evol. Microbiol.">
        <title>The Global Catalogue of Microorganisms (GCM) 10K type strain sequencing project: providing services to taxonomists for standard genome sequencing and annotation.</title>
        <authorList>
            <consortium name="The Broad Institute Genomics Platform"/>
            <consortium name="The Broad Institute Genome Sequencing Center for Infectious Disease"/>
            <person name="Wu L."/>
            <person name="Ma J."/>
        </authorList>
    </citation>
    <scope>NUCLEOTIDE SEQUENCE [LARGE SCALE GENOMIC DNA]</scope>
    <source>
        <strain evidence="2 3">DT72</strain>
    </source>
</reference>
<evidence type="ECO:0000256" key="1">
    <source>
        <dbReference type="SAM" id="MobiDB-lite"/>
    </source>
</evidence>
<dbReference type="Proteomes" id="UP001596407">
    <property type="component" value="Unassembled WGS sequence"/>
</dbReference>
<evidence type="ECO:0000313" key="2">
    <source>
        <dbReference type="EMBL" id="MFC7081372.1"/>
    </source>
</evidence>
<dbReference type="AlphaFoldDB" id="A0ABD5WLF1"/>
<keyword evidence="3" id="KW-1185">Reference proteome</keyword>
<organism evidence="2 3">
    <name type="scientific">Halorussus caseinilyticus</name>
    <dbReference type="NCBI Taxonomy" id="3034025"/>
    <lineage>
        <taxon>Archaea</taxon>
        <taxon>Methanobacteriati</taxon>
        <taxon>Methanobacteriota</taxon>
        <taxon>Stenosarchaea group</taxon>
        <taxon>Halobacteria</taxon>
        <taxon>Halobacteriales</taxon>
        <taxon>Haladaptataceae</taxon>
        <taxon>Halorussus</taxon>
    </lineage>
</organism>
<gene>
    <name evidence="2" type="ORF">ACFQJ6_15920</name>
</gene>